<dbReference type="EMBL" id="CAJNRF010004210">
    <property type="protein sequence ID" value="CAF2057372.1"/>
    <property type="molecule type" value="Genomic_DNA"/>
</dbReference>
<dbReference type="Proteomes" id="UP000681967">
    <property type="component" value="Unassembled WGS sequence"/>
</dbReference>
<evidence type="ECO:0000256" key="1">
    <source>
        <dbReference type="SAM" id="SignalP"/>
    </source>
</evidence>
<evidence type="ECO:0000313" key="4">
    <source>
        <dbReference type="EMBL" id="CAF2070934.1"/>
    </source>
</evidence>
<evidence type="ECO:0000313" key="8">
    <source>
        <dbReference type="EMBL" id="CAF4113988.1"/>
    </source>
</evidence>
<proteinExistence type="predicted"/>
<dbReference type="Proteomes" id="UP000663842">
    <property type="component" value="Unassembled WGS sequence"/>
</dbReference>
<dbReference type="EMBL" id="CAJOBH010002228">
    <property type="protein sequence ID" value="CAF3896143.1"/>
    <property type="molecule type" value="Genomic_DNA"/>
</dbReference>
<organism evidence="8 10">
    <name type="scientific">Rotaria magnacalcarata</name>
    <dbReference type="NCBI Taxonomy" id="392030"/>
    <lineage>
        <taxon>Eukaryota</taxon>
        <taxon>Metazoa</taxon>
        <taxon>Spiralia</taxon>
        <taxon>Gnathifera</taxon>
        <taxon>Rotifera</taxon>
        <taxon>Eurotatoria</taxon>
        <taxon>Bdelloidea</taxon>
        <taxon>Philodinida</taxon>
        <taxon>Philodinidae</taxon>
        <taxon>Rotaria</taxon>
    </lineage>
</organism>
<dbReference type="EMBL" id="CAJOBI010001704">
    <property type="protein sequence ID" value="CAF3895434.1"/>
    <property type="molecule type" value="Genomic_DNA"/>
</dbReference>
<feature type="signal peptide" evidence="1">
    <location>
        <begin position="1"/>
        <end position="18"/>
    </location>
</feature>
<comment type="caution">
    <text evidence="8">The sequence shown here is derived from an EMBL/GenBank/DDBJ whole genome shotgun (WGS) entry which is preliminary data.</text>
</comment>
<evidence type="ECO:0000313" key="10">
    <source>
        <dbReference type="Proteomes" id="UP000663866"/>
    </source>
</evidence>
<dbReference type="AlphaFoldDB" id="A0A819VV06"/>
<dbReference type="Proteomes" id="UP000663856">
    <property type="component" value="Unassembled WGS sequence"/>
</dbReference>
<dbReference type="Proteomes" id="UP000663887">
    <property type="component" value="Unassembled WGS sequence"/>
</dbReference>
<evidence type="ECO:0000313" key="6">
    <source>
        <dbReference type="EMBL" id="CAF3895434.1"/>
    </source>
</evidence>
<feature type="chain" id="PRO_5036236219" evidence="1">
    <location>
        <begin position="19"/>
        <end position="154"/>
    </location>
</feature>
<dbReference type="Proteomes" id="UP000663855">
    <property type="component" value="Unassembled WGS sequence"/>
</dbReference>
<dbReference type="EMBL" id="CAJOBG010004512">
    <property type="protein sequence ID" value="CAF4113988.1"/>
    <property type="molecule type" value="Genomic_DNA"/>
</dbReference>
<reference evidence="8" key="1">
    <citation type="submission" date="2021-02" db="EMBL/GenBank/DDBJ databases">
        <authorList>
            <person name="Nowell W R."/>
        </authorList>
    </citation>
    <scope>NUCLEOTIDE SEQUENCE</scope>
</reference>
<keyword evidence="10" id="KW-1185">Reference proteome</keyword>
<evidence type="ECO:0000313" key="7">
    <source>
        <dbReference type="EMBL" id="CAF3896143.1"/>
    </source>
</evidence>
<gene>
    <name evidence="7" type="ORF">BYL167_LOCUS8223</name>
    <name evidence="2" type="ORF">CJN711_LOCUS9931</name>
    <name evidence="4" type="ORF">MBJ925_LOCUS16713</name>
    <name evidence="8" type="ORF">OVN521_LOCUS21587</name>
    <name evidence="6" type="ORF">SMN809_LOCUS6349</name>
    <name evidence="9" type="ORF">UXM345_LOCUS23583</name>
    <name evidence="3" type="ORF">WKI299_LOCUS11440</name>
    <name evidence="5" type="ORF">XDN619_LOCUS30011</name>
</gene>
<evidence type="ECO:0000313" key="2">
    <source>
        <dbReference type="EMBL" id="CAF1159354.1"/>
    </source>
</evidence>
<dbReference type="EMBL" id="CAJNRG010014848">
    <property type="protein sequence ID" value="CAF2158061.1"/>
    <property type="molecule type" value="Genomic_DNA"/>
</dbReference>
<dbReference type="Proteomes" id="UP000676336">
    <property type="component" value="Unassembled WGS sequence"/>
</dbReference>
<protein>
    <submittedName>
        <fullName evidence="8">Uncharacterized protein</fullName>
    </submittedName>
</protein>
<dbReference type="EMBL" id="CAJOBF010004105">
    <property type="protein sequence ID" value="CAF4124106.1"/>
    <property type="molecule type" value="Genomic_DNA"/>
</dbReference>
<keyword evidence="1" id="KW-0732">Signal</keyword>
<dbReference type="EMBL" id="CAJNOV010003997">
    <property type="protein sequence ID" value="CAF1159354.1"/>
    <property type="molecule type" value="Genomic_DNA"/>
</dbReference>
<sequence length="154" mass="17339">MSQALLFFILLTLVINQATLIKDESCDVQADSYADCTINAGVFGVCQSATLDLTNSDLVKSCSSVDLFWNYPVGNLTLTIGPSQHKPYTVYIDNEKLTPYFSHVYRIFNGQETDVTTIDQKLIQYSDSNNQIILKFQGPSTLFYYGVFIEYDIV</sequence>
<dbReference type="EMBL" id="CAJNRE010008140">
    <property type="protein sequence ID" value="CAF2070934.1"/>
    <property type="molecule type" value="Genomic_DNA"/>
</dbReference>
<name>A0A819VV06_9BILA</name>
<evidence type="ECO:0000313" key="3">
    <source>
        <dbReference type="EMBL" id="CAF2057372.1"/>
    </source>
</evidence>
<accession>A0A819VV06</accession>
<dbReference type="Proteomes" id="UP000663824">
    <property type="component" value="Unassembled WGS sequence"/>
</dbReference>
<evidence type="ECO:0000313" key="9">
    <source>
        <dbReference type="EMBL" id="CAF4124106.1"/>
    </source>
</evidence>
<evidence type="ECO:0000313" key="5">
    <source>
        <dbReference type="EMBL" id="CAF2158061.1"/>
    </source>
</evidence>
<dbReference type="Proteomes" id="UP000663866">
    <property type="component" value="Unassembled WGS sequence"/>
</dbReference>